<proteinExistence type="predicted"/>
<dbReference type="Pfam" id="PF10117">
    <property type="entry name" value="McrBC"/>
    <property type="match status" value="1"/>
</dbReference>
<dbReference type="OrthoDB" id="5184506at2"/>
<dbReference type="PANTHER" id="PTHR38733">
    <property type="entry name" value="PROTEIN MCRC"/>
    <property type="match status" value="1"/>
</dbReference>
<evidence type="ECO:0000313" key="1">
    <source>
        <dbReference type="EMBL" id="AYJ86382.1"/>
    </source>
</evidence>
<dbReference type="AlphaFoldDB" id="A0A494TGG3"/>
<dbReference type="RefSeq" id="WP_121153007.1">
    <property type="nucleotide sequence ID" value="NZ_CP032829.1"/>
</dbReference>
<accession>A0A494TGG3</accession>
<dbReference type="Proteomes" id="UP000276254">
    <property type="component" value="Chromosome"/>
</dbReference>
<dbReference type="KEGG" id="spha:D3Y57_10935"/>
<keyword evidence="2" id="KW-1185">Reference proteome</keyword>
<reference evidence="1 2" key="1">
    <citation type="submission" date="2018-09" db="EMBL/GenBank/DDBJ databases">
        <title>Sphingomonas peninsula sp. nov., isolated from fildes peninsula, Antarctic soil.</title>
        <authorList>
            <person name="Yingchao G."/>
        </authorList>
    </citation>
    <scope>NUCLEOTIDE SEQUENCE [LARGE SCALE GENOMIC DNA]</scope>
    <source>
        <strain evidence="1 2">YZ-8</strain>
    </source>
</reference>
<evidence type="ECO:0008006" key="3">
    <source>
        <dbReference type="Google" id="ProtNLM"/>
    </source>
</evidence>
<dbReference type="InterPro" id="IPR019292">
    <property type="entry name" value="McrC"/>
</dbReference>
<name>A0A494TGG3_SPHPE</name>
<dbReference type="EMBL" id="CP032829">
    <property type="protein sequence ID" value="AYJ86382.1"/>
    <property type="molecule type" value="Genomic_DNA"/>
</dbReference>
<protein>
    <recommendedName>
        <fullName evidence="3">McrBC 5-methylcytosine restriction system component</fullName>
    </recommendedName>
</protein>
<dbReference type="PANTHER" id="PTHR38733:SF1">
    <property type="entry name" value="TYPE IV METHYL-DIRECTED RESTRICTION ENZYME ECOKMCRBC"/>
    <property type="match status" value="1"/>
</dbReference>
<evidence type="ECO:0000313" key="2">
    <source>
        <dbReference type="Proteomes" id="UP000276254"/>
    </source>
</evidence>
<organism evidence="1 2">
    <name type="scientific">Sphingomonas paeninsulae</name>
    <dbReference type="NCBI Taxonomy" id="2319844"/>
    <lineage>
        <taxon>Bacteria</taxon>
        <taxon>Pseudomonadati</taxon>
        <taxon>Pseudomonadota</taxon>
        <taxon>Alphaproteobacteria</taxon>
        <taxon>Sphingomonadales</taxon>
        <taxon>Sphingomonadaceae</taxon>
        <taxon>Sphingomonas</taxon>
    </lineage>
</organism>
<sequence>MRSPVVRITIAEYGTPEPVIAEIAAAARSTASEAEALLRRHGERLQRRHGLKENPIEIRSDGVTAKGIAGVIALSPRIELEIRPKFAAPGSDWHADLVFLAVITRHGHIDTASSISSLVSEANSLADLVARVVILSIERNQRAPLRTRRARTIESFEPEGEMDPDVLLNPGEEGWRQHSYAMSRDNEYWATIHRGALVLLPHVRNAEIAARLSDTVTRWGRPTTPPSRFHRLLPPRLSVWQSPYDLCFELAQGASMSPGAGHQATFEFTLDMWRAWETLIERGLVAALGAARVELQKETSLGRLDRNGRISTVTVIPDAIVDVGRPLVVDAKYKGRWRSDGRGYEPISAADRYEAMAFMMATGAEDAILLYPSIDGVSVDEPVQIVQREELPTGNLSAVAIGVSGLSHPQGMTRLRSRLNEVIALSSHVIATT</sequence>
<gene>
    <name evidence="1" type="ORF">D3Y57_10935</name>
</gene>